<name>A0A9P9JIZ3_9HYPO</name>
<dbReference type="AlphaFoldDB" id="A0A9P9JIZ3"/>
<accession>A0A9P9JIZ3</accession>
<feature type="domain" description="Serine aminopeptidase S33" evidence="1">
    <location>
        <begin position="45"/>
        <end position="281"/>
    </location>
</feature>
<dbReference type="OrthoDB" id="2498029at2759"/>
<dbReference type="Proteomes" id="UP000738349">
    <property type="component" value="Unassembled WGS sequence"/>
</dbReference>
<dbReference type="PRINTS" id="PR00111">
    <property type="entry name" value="ABHYDROLASE"/>
</dbReference>
<dbReference type="SUPFAM" id="SSF53474">
    <property type="entry name" value="alpha/beta-Hydrolases"/>
    <property type="match status" value="1"/>
</dbReference>
<proteinExistence type="predicted"/>
<dbReference type="EMBL" id="JAGMUV010000001">
    <property type="protein sequence ID" value="KAH7176412.1"/>
    <property type="molecule type" value="Genomic_DNA"/>
</dbReference>
<keyword evidence="3" id="KW-1185">Reference proteome</keyword>
<dbReference type="InterPro" id="IPR022742">
    <property type="entry name" value="Hydrolase_4"/>
</dbReference>
<dbReference type="PANTHER" id="PTHR11614">
    <property type="entry name" value="PHOSPHOLIPASE-RELATED"/>
    <property type="match status" value="1"/>
</dbReference>
<dbReference type="InterPro" id="IPR000073">
    <property type="entry name" value="AB_hydrolase_1"/>
</dbReference>
<comment type="caution">
    <text evidence="2">The sequence shown here is derived from an EMBL/GenBank/DDBJ whole genome shotgun (WGS) entry which is preliminary data.</text>
</comment>
<organism evidence="2 3">
    <name type="scientific">Dactylonectria macrodidyma</name>
    <dbReference type="NCBI Taxonomy" id="307937"/>
    <lineage>
        <taxon>Eukaryota</taxon>
        <taxon>Fungi</taxon>
        <taxon>Dikarya</taxon>
        <taxon>Ascomycota</taxon>
        <taxon>Pezizomycotina</taxon>
        <taxon>Sordariomycetes</taxon>
        <taxon>Hypocreomycetidae</taxon>
        <taxon>Hypocreales</taxon>
        <taxon>Nectriaceae</taxon>
        <taxon>Dactylonectria</taxon>
    </lineage>
</organism>
<dbReference type="InterPro" id="IPR029058">
    <property type="entry name" value="AB_hydrolase_fold"/>
</dbReference>
<sequence>MSTSTFSPAVSTVMNLTTGDPCLSQDHQIFTLPSGASAHKWLCDSPRAILVLQHGFGEYAERYVWSHCELIPKLNARRFEVWALDLWGHGRSPGARGVVNVQQAVDDHLQIRYQAATRGLPVFLFGHSLGGLIAAASVLKGSSSGNDGVILSSPALPATMPALGEYAVGLLARLMPAVRIPRPKSPLEELCGDAEQLRLANEDKSMHKGQISFLVAATALREAKLIWTRLGQWTEPTLVVHGTSDSWTQFQQSEQLVKNIASTDKTLHLVEGGYHELLNDGDHEHTLQLILGWLESQVDLVSTSGKYVPR</sequence>
<evidence type="ECO:0000259" key="1">
    <source>
        <dbReference type="Pfam" id="PF12146"/>
    </source>
</evidence>
<dbReference type="Pfam" id="PF12146">
    <property type="entry name" value="Hydrolase_4"/>
    <property type="match status" value="1"/>
</dbReference>
<evidence type="ECO:0000313" key="3">
    <source>
        <dbReference type="Proteomes" id="UP000738349"/>
    </source>
</evidence>
<dbReference type="Gene3D" id="3.40.50.1820">
    <property type="entry name" value="alpha/beta hydrolase"/>
    <property type="match status" value="1"/>
</dbReference>
<keyword evidence="2" id="KW-0378">Hydrolase</keyword>
<evidence type="ECO:0000313" key="2">
    <source>
        <dbReference type="EMBL" id="KAH7176412.1"/>
    </source>
</evidence>
<gene>
    <name evidence="2" type="ORF">EDB81DRAFT_772588</name>
</gene>
<dbReference type="InterPro" id="IPR051044">
    <property type="entry name" value="MAG_DAG_Lipase"/>
</dbReference>
<reference evidence="2" key="1">
    <citation type="journal article" date="2021" name="Nat. Commun.">
        <title>Genetic determinants of endophytism in the Arabidopsis root mycobiome.</title>
        <authorList>
            <person name="Mesny F."/>
            <person name="Miyauchi S."/>
            <person name="Thiergart T."/>
            <person name="Pickel B."/>
            <person name="Atanasova L."/>
            <person name="Karlsson M."/>
            <person name="Huettel B."/>
            <person name="Barry K.W."/>
            <person name="Haridas S."/>
            <person name="Chen C."/>
            <person name="Bauer D."/>
            <person name="Andreopoulos W."/>
            <person name="Pangilinan J."/>
            <person name="LaButti K."/>
            <person name="Riley R."/>
            <person name="Lipzen A."/>
            <person name="Clum A."/>
            <person name="Drula E."/>
            <person name="Henrissat B."/>
            <person name="Kohler A."/>
            <person name="Grigoriev I.V."/>
            <person name="Martin F.M."/>
            <person name="Hacquard S."/>
        </authorList>
    </citation>
    <scope>NUCLEOTIDE SEQUENCE</scope>
    <source>
        <strain evidence="2">MPI-CAGE-AT-0147</strain>
    </source>
</reference>
<protein>
    <submittedName>
        <fullName evidence="2">Alpha/Beta hydrolase protein</fullName>
    </submittedName>
</protein>
<dbReference type="GO" id="GO:0016787">
    <property type="term" value="F:hydrolase activity"/>
    <property type="evidence" value="ECO:0007669"/>
    <property type="project" value="UniProtKB-KW"/>
</dbReference>